<dbReference type="AlphaFoldDB" id="A0A973VXP9"/>
<organism evidence="2">
    <name type="scientific">Bradyrhizobium septentrionale</name>
    <dbReference type="NCBI Taxonomy" id="1404411"/>
    <lineage>
        <taxon>Bacteria</taxon>
        <taxon>Pseudomonadati</taxon>
        <taxon>Pseudomonadota</taxon>
        <taxon>Alphaproteobacteria</taxon>
        <taxon>Hyphomicrobiales</taxon>
        <taxon>Nitrobacteraceae</taxon>
        <taxon>Bradyrhizobium</taxon>
    </lineage>
</organism>
<name>A0A973VXP9_9BRAD</name>
<dbReference type="InterPro" id="IPR053144">
    <property type="entry name" value="Acetyltransferase_Butenolide"/>
</dbReference>
<dbReference type="PROSITE" id="PS51186">
    <property type="entry name" value="GNAT"/>
    <property type="match status" value="1"/>
</dbReference>
<dbReference type="PANTHER" id="PTHR43233:SF1">
    <property type="entry name" value="FAMILY N-ACETYLTRANSFERASE, PUTATIVE (AFU_ORTHOLOGUE AFUA_6G03350)-RELATED"/>
    <property type="match status" value="1"/>
</dbReference>
<dbReference type="PANTHER" id="PTHR43233">
    <property type="entry name" value="FAMILY N-ACETYLTRANSFERASE, PUTATIVE (AFU_ORTHOLOGUE AFUA_6G03350)-RELATED"/>
    <property type="match status" value="1"/>
</dbReference>
<evidence type="ECO:0000313" key="2">
    <source>
        <dbReference type="EMBL" id="NVI43315.1"/>
    </source>
</evidence>
<dbReference type="InterPro" id="IPR016181">
    <property type="entry name" value="Acyl_CoA_acyltransferase"/>
</dbReference>
<dbReference type="Gene3D" id="3.40.630.30">
    <property type="match status" value="1"/>
</dbReference>
<dbReference type="CDD" id="cd04301">
    <property type="entry name" value="NAT_SF"/>
    <property type="match status" value="1"/>
</dbReference>
<reference evidence="3" key="2">
    <citation type="journal article" date="2021" name="Int. J. Syst. Evol. Microbiol.">
        <title>Bradyrhizobium septentrionale sp. nov. (sv. septentrionale) and Bradyrhizobium quebecense sp. nov. (sv. septentrionale) associated with legumes native to Canada possess rearranged symbiosis genes and numerous insertion sequences.</title>
        <authorList>
            <person name="Bromfield E.S.P."/>
            <person name="Cloutier S."/>
        </authorList>
    </citation>
    <scope>NUCLEOTIDE SEQUENCE</scope>
    <source>
        <strain evidence="3">5S5</strain>
    </source>
</reference>
<gene>
    <name evidence="2" type="ORF">HAP48_009735</name>
    <name evidence="3" type="ORF">WDK88_10800</name>
</gene>
<keyword evidence="4" id="KW-1185">Reference proteome</keyword>
<evidence type="ECO:0000313" key="4">
    <source>
        <dbReference type="Proteomes" id="UP001432046"/>
    </source>
</evidence>
<reference evidence="3" key="3">
    <citation type="submission" date="2024-03" db="EMBL/GenBank/DDBJ databases">
        <authorList>
            <person name="Bromfield E.S.P."/>
            <person name="Cloutier S."/>
        </authorList>
    </citation>
    <scope>NUCLEOTIDE SEQUENCE</scope>
    <source>
        <strain evidence="3">5S5</strain>
    </source>
</reference>
<evidence type="ECO:0000259" key="1">
    <source>
        <dbReference type="PROSITE" id="PS51186"/>
    </source>
</evidence>
<protein>
    <submittedName>
        <fullName evidence="2">GNAT family N-acetyltransferase</fullName>
    </submittedName>
</protein>
<dbReference type="Pfam" id="PF13508">
    <property type="entry name" value="Acetyltransf_7"/>
    <property type="match status" value="1"/>
</dbReference>
<proteinExistence type="predicted"/>
<sequence>MQTQQTVAGYEISTDAGRLNLDVIHTFLAEQSYWSPGVPRSIVERAIENSLCFGVYHGAAQVGLARVVTDKSTFALLADVFILEGHRGKGLSKWLMRCVVEHEDLQGLRRLLLLTSDAHGLYRQFGFEALGNPSRFMEVVRPDIYRSR</sequence>
<evidence type="ECO:0000313" key="3">
    <source>
        <dbReference type="EMBL" id="WXC82040.1"/>
    </source>
</evidence>
<dbReference type="InterPro" id="IPR000182">
    <property type="entry name" value="GNAT_dom"/>
</dbReference>
<dbReference type="SUPFAM" id="SSF55729">
    <property type="entry name" value="Acyl-CoA N-acyltransferases (Nat)"/>
    <property type="match status" value="1"/>
</dbReference>
<reference evidence="2" key="1">
    <citation type="submission" date="2020-06" db="EMBL/GenBank/DDBJ databases">
        <title>Whole Genome Sequence of Bradyrhizobium sp. Strain 1S1.</title>
        <authorList>
            <person name="Bromfield E.S.P."/>
            <person name="Cloutier S."/>
        </authorList>
    </citation>
    <scope>NUCLEOTIDE SEQUENCE [LARGE SCALE GENOMIC DNA]</scope>
    <source>
        <strain evidence="2">1S1</strain>
    </source>
</reference>
<feature type="domain" description="N-acetyltransferase" evidence="1">
    <location>
        <begin position="1"/>
        <end position="148"/>
    </location>
</feature>
<dbReference type="EMBL" id="JAAOLE020000001">
    <property type="protein sequence ID" value="NVI43315.1"/>
    <property type="molecule type" value="Genomic_DNA"/>
</dbReference>
<dbReference type="EMBL" id="CP147711">
    <property type="protein sequence ID" value="WXC82040.1"/>
    <property type="molecule type" value="Genomic_DNA"/>
</dbReference>
<dbReference type="RefSeq" id="WP_166208887.1">
    <property type="nucleotide sequence ID" value="NZ_CP088285.1"/>
</dbReference>
<dbReference type="Proteomes" id="UP001432046">
    <property type="component" value="Chromosome"/>
</dbReference>
<dbReference type="GO" id="GO:0016747">
    <property type="term" value="F:acyltransferase activity, transferring groups other than amino-acyl groups"/>
    <property type="evidence" value="ECO:0007669"/>
    <property type="project" value="InterPro"/>
</dbReference>
<accession>A0A973VXP9</accession>